<evidence type="ECO:0000256" key="1">
    <source>
        <dbReference type="SAM" id="SignalP"/>
    </source>
</evidence>
<evidence type="ECO:0000313" key="2">
    <source>
        <dbReference type="EMBL" id="QOW41784.1"/>
    </source>
</evidence>
<feature type="chain" id="PRO_5032688439" evidence="1">
    <location>
        <begin position="19"/>
        <end position="173"/>
    </location>
</feature>
<dbReference type="AlphaFoldDB" id="A0A7S6VN45"/>
<protein>
    <submittedName>
        <fullName evidence="2">Uncharacterized protein</fullName>
    </submittedName>
</protein>
<name>A0A7S6VN45_9GAMM</name>
<gene>
    <name evidence="2" type="ORF">G0027_02320</name>
</gene>
<dbReference type="EMBL" id="CP048654">
    <property type="protein sequence ID" value="QOW41784.1"/>
    <property type="molecule type" value="Genomic_DNA"/>
</dbReference>
<accession>A0A7S6VN45</accession>
<evidence type="ECO:0000313" key="3">
    <source>
        <dbReference type="Proteomes" id="UP000593812"/>
    </source>
</evidence>
<keyword evidence="1" id="KW-0732">Signal</keyword>
<feature type="signal peptide" evidence="1">
    <location>
        <begin position="1"/>
        <end position="18"/>
    </location>
</feature>
<organism evidence="2 3">
    <name type="scientific">Acinetobacter indicus</name>
    <dbReference type="NCBI Taxonomy" id="756892"/>
    <lineage>
        <taxon>Bacteria</taxon>
        <taxon>Pseudomonadati</taxon>
        <taxon>Pseudomonadota</taxon>
        <taxon>Gammaproteobacteria</taxon>
        <taxon>Moraxellales</taxon>
        <taxon>Moraxellaceae</taxon>
        <taxon>Acinetobacter</taxon>
    </lineage>
</organism>
<sequence length="173" mass="19062">MKKILVICLLMLAVQVEAKNKYEPECKVSGFNNETICFVKPYGTWVDNKKTTLSFVSFGGTWTSTAPENVGLSIFYGDAATNIKSIAFNIDGNITEFNVDVLSNKVSRQGRLSNTTALAIIPVDYLQQLVQAKNAKYRVSTISDGYREGSFYSVKGVASEPITTLKALLDRVQ</sequence>
<dbReference type="Proteomes" id="UP000593812">
    <property type="component" value="Chromosome"/>
</dbReference>
<reference evidence="2 3" key="1">
    <citation type="submission" date="2020-02" db="EMBL/GenBank/DDBJ databases">
        <title>Tigecycline-resistant Acinetobacter species from pigs and migratory birds.</title>
        <authorList>
            <person name="Chen C."/>
            <person name="Sun J."/>
            <person name="Liao X.-P."/>
            <person name="Liu Y.-H."/>
        </authorList>
    </citation>
    <scope>NUCLEOTIDE SEQUENCE [LARGE SCALE GENOMIC DNA]</scope>
    <source>
        <strain evidence="2 3">C15_T</strain>
    </source>
</reference>
<dbReference type="RefSeq" id="WP_180192319.1">
    <property type="nucleotide sequence ID" value="NZ_CP048654.1"/>
</dbReference>
<proteinExistence type="predicted"/>